<dbReference type="PANTHER" id="PTHR43033">
    <property type="entry name" value="TRNA(ILE)-LYSIDINE SYNTHASE-RELATED"/>
    <property type="match status" value="1"/>
</dbReference>
<dbReference type="EC" id="6.3.4.19" evidence="1"/>
<dbReference type="CDD" id="cd01992">
    <property type="entry name" value="TilS_N"/>
    <property type="match status" value="1"/>
</dbReference>
<proteinExistence type="inferred from homology"/>
<keyword evidence="2" id="KW-0436">Ligase</keyword>
<dbReference type="Proteomes" id="UP000298138">
    <property type="component" value="Unassembled WGS sequence"/>
</dbReference>
<dbReference type="PANTHER" id="PTHR43033:SF1">
    <property type="entry name" value="TRNA(ILE)-LYSIDINE SYNTHASE-RELATED"/>
    <property type="match status" value="1"/>
</dbReference>
<dbReference type="InterPro" id="IPR012094">
    <property type="entry name" value="tRNA_Ile_lys_synt"/>
</dbReference>
<organism evidence="8 9">
    <name type="scientific">Ascodesmis nigricans</name>
    <dbReference type="NCBI Taxonomy" id="341454"/>
    <lineage>
        <taxon>Eukaryota</taxon>
        <taxon>Fungi</taxon>
        <taxon>Dikarya</taxon>
        <taxon>Ascomycota</taxon>
        <taxon>Pezizomycotina</taxon>
        <taxon>Pezizomycetes</taxon>
        <taxon>Pezizales</taxon>
        <taxon>Ascodesmidaceae</taxon>
        <taxon>Ascodesmis</taxon>
    </lineage>
</organism>
<evidence type="ECO:0000256" key="5">
    <source>
        <dbReference type="ARBA" id="ARBA00022840"/>
    </source>
</evidence>
<evidence type="ECO:0000256" key="4">
    <source>
        <dbReference type="ARBA" id="ARBA00022741"/>
    </source>
</evidence>
<dbReference type="NCBIfam" id="TIGR02432">
    <property type="entry name" value="lysidine_TilS_N"/>
    <property type="match status" value="1"/>
</dbReference>
<gene>
    <name evidence="8" type="ORF">EX30DRAFT_362471</name>
</gene>
<accession>A0A4S2N160</accession>
<dbReference type="AlphaFoldDB" id="A0A4S2N160"/>
<reference evidence="8 9" key="1">
    <citation type="submission" date="2019-04" db="EMBL/GenBank/DDBJ databases">
        <title>Comparative genomics and transcriptomics to analyze fruiting body development in filamentous ascomycetes.</title>
        <authorList>
            <consortium name="DOE Joint Genome Institute"/>
            <person name="Lutkenhaus R."/>
            <person name="Traeger S."/>
            <person name="Breuer J."/>
            <person name="Kuo A."/>
            <person name="Lipzen A."/>
            <person name="Pangilinan J."/>
            <person name="Dilworth D."/>
            <person name="Sandor L."/>
            <person name="Poggeler S."/>
            <person name="Barry K."/>
            <person name="Grigoriev I.V."/>
            <person name="Nowrousian M."/>
        </authorList>
    </citation>
    <scope>NUCLEOTIDE SEQUENCE [LARGE SCALE GENOMIC DNA]</scope>
    <source>
        <strain evidence="8 9">CBS 389.68</strain>
    </source>
</reference>
<evidence type="ECO:0000313" key="8">
    <source>
        <dbReference type="EMBL" id="TGZ82859.1"/>
    </source>
</evidence>
<dbReference type="Pfam" id="PF01171">
    <property type="entry name" value="ATP_bind_3"/>
    <property type="match status" value="1"/>
</dbReference>
<name>A0A4S2N160_9PEZI</name>
<keyword evidence="4" id="KW-0547">Nucleotide-binding</keyword>
<dbReference type="GO" id="GO:0032267">
    <property type="term" value="F:tRNA(Ile)-lysidine synthase activity"/>
    <property type="evidence" value="ECO:0007669"/>
    <property type="project" value="UniProtKB-EC"/>
</dbReference>
<dbReference type="EMBL" id="ML220114">
    <property type="protein sequence ID" value="TGZ82859.1"/>
    <property type="molecule type" value="Genomic_DNA"/>
</dbReference>
<evidence type="ECO:0000256" key="1">
    <source>
        <dbReference type="ARBA" id="ARBA00013267"/>
    </source>
</evidence>
<evidence type="ECO:0000256" key="3">
    <source>
        <dbReference type="ARBA" id="ARBA00022694"/>
    </source>
</evidence>
<evidence type="ECO:0000259" key="7">
    <source>
        <dbReference type="Pfam" id="PF01171"/>
    </source>
</evidence>
<protein>
    <recommendedName>
        <fullName evidence="1">tRNA(Ile)-lysidine synthetase</fullName>
        <ecNumber evidence="1">6.3.4.19</ecNumber>
    </recommendedName>
</protein>
<feature type="domain" description="tRNA(Ile)-lysidine/2-thiocytidine synthase N-terminal" evidence="7">
    <location>
        <begin position="40"/>
        <end position="231"/>
    </location>
</feature>
<dbReference type="OrthoDB" id="434144at2759"/>
<dbReference type="HAMAP" id="MF_01161">
    <property type="entry name" value="tRNA_Ile_lys_synt"/>
    <property type="match status" value="1"/>
</dbReference>
<dbReference type="GO" id="GO:0005524">
    <property type="term" value="F:ATP binding"/>
    <property type="evidence" value="ECO:0007669"/>
    <property type="project" value="UniProtKB-KW"/>
</dbReference>
<comment type="catalytic activity">
    <reaction evidence="6">
        <text>cytidine(34) in tRNA(Ile2) + L-lysine + ATP = lysidine(34) in tRNA(Ile2) + AMP + diphosphate + H(+)</text>
        <dbReference type="Rhea" id="RHEA:43744"/>
        <dbReference type="Rhea" id="RHEA-COMP:10625"/>
        <dbReference type="Rhea" id="RHEA-COMP:10670"/>
        <dbReference type="ChEBI" id="CHEBI:15378"/>
        <dbReference type="ChEBI" id="CHEBI:30616"/>
        <dbReference type="ChEBI" id="CHEBI:32551"/>
        <dbReference type="ChEBI" id="CHEBI:33019"/>
        <dbReference type="ChEBI" id="CHEBI:82748"/>
        <dbReference type="ChEBI" id="CHEBI:83665"/>
        <dbReference type="ChEBI" id="CHEBI:456215"/>
        <dbReference type="EC" id="6.3.4.19"/>
    </reaction>
</comment>
<dbReference type="InterPro" id="IPR011063">
    <property type="entry name" value="TilS/TtcA_N"/>
</dbReference>
<sequence length="497" mass="56682">MNVFRRTFSDTAITKNAPITPEEFHTLFLQVWDQIPSRLGLAISGGIDSMALAHLTRTLPSVENGDSELHGFIVDHQVRDGSGEEAEAVAEALNALKITPHVMKMDWGGQTPVRAMETLARVKRYELMAKKSVELKIGRVLLGHHEDDRVETILFRILSASRGEGLATMRAEARMPERYAVYGADELRIGRPLGTVPKSRLISTCEANGIKWFEDQTNKDARLTPRNAIRKLLSEEYDNLPVALQKPSLLALSDRVTSLSEARYTEAQRIIDTDCNIRLNEEWGSLHLTFPERKLETLDIPGQRVMLRVVLLLAQMVSPVRIERKSDVAIKILTSLFRGEVGRTHQASGMGLLWRRSIDGSWTLWRAPMTKRKNSTYQALQNDLVVPTGARRVQWSEWKLWDGRWWMRFRGHPDVVTVRALEPEDMRFVHARGFELVRRKILKTMPKLPPEHNRYTLPIVLVGDKRVALPSMGLSLLDLQNTELKGFKYECKFRSPQ</sequence>
<dbReference type="STRING" id="341454.A0A4S2N160"/>
<dbReference type="InterPro" id="IPR012795">
    <property type="entry name" value="tRNA_Ile_lys_synt_N"/>
</dbReference>
<evidence type="ECO:0000256" key="2">
    <source>
        <dbReference type="ARBA" id="ARBA00022598"/>
    </source>
</evidence>
<evidence type="ECO:0000313" key="9">
    <source>
        <dbReference type="Proteomes" id="UP000298138"/>
    </source>
</evidence>
<keyword evidence="5" id="KW-0067">ATP-binding</keyword>
<evidence type="ECO:0000256" key="6">
    <source>
        <dbReference type="ARBA" id="ARBA00048539"/>
    </source>
</evidence>
<keyword evidence="9" id="KW-1185">Reference proteome</keyword>
<dbReference type="SUPFAM" id="SSF52402">
    <property type="entry name" value="Adenine nucleotide alpha hydrolases-like"/>
    <property type="match status" value="1"/>
</dbReference>
<dbReference type="InterPro" id="IPR014729">
    <property type="entry name" value="Rossmann-like_a/b/a_fold"/>
</dbReference>
<dbReference type="Gene3D" id="3.40.50.620">
    <property type="entry name" value="HUPs"/>
    <property type="match status" value="1"/>
</dbReference>
<dbReference type="GO" id="GO:0008033">
    <property type="term" value="P:tRNA processing"/>
    <property type="evidence" value="ECO:0007669"/>
    <property type="project" value="UniProtKB-KW"/>
</dbReference>
<keyword evidence="3" id="KW-0819">tRNA processing</keyword>
<dbReference type="InParanoid" id="A0A4S2N160"/>